<evidence type="ECO:0000256" key="1">
    <source>
        <dbReference type="SAM" id="Phobius"/>
    </source>
</evidence>
<dbReference type="Proteomes" id="UP000316093">
    <property type="component" value="Chromosome"/>
</dbReference>
<dbReference type="AlphaFoldDB" id="A0A4Y5Z960"/>
<keyword evidence="1" id="KW-0812">Transmembrane</keyword>
<feature type="transmembrane region" description="Helical" evidence="1">
    <location>
        <begin position="90"/>
        <end position="111"/>
    </location>
</feature>
<feature type="transmembrane region" description="Helical" evidence="1">
    <location>
        <begin position="54"/>
        <end position="70"/>
    </location>
</feature>
<keyword evidence="3" id="KW-1185">Reference proteome</keyword>
<feature type="transmembrane region" description="Helical" evidence="1">
    <location>
        <begin position="27"/>
        <end position="48"/>
    </location>
</feature>
<sequence length="166" mass="17752">MAGLMLWVVYRRVRRNFGFQPIHTRKMAVRVGIFAVVACLLMTIGFVSIHLAEGALAGLIVGGALAMLGLKLTRFEIGTGNTDGYTPNPWLGAGLTALLVGRMVYRFVILGSAFHAGTAPAHGPAPGDSPLTMAVVGLTLGYYLAYYAGILVHHRRFKRQALAQAA</sequence>
<dbReference type="KEGG" id="lpy:FIV34_01615"/>
<evidence type="ECO:0000313" key="2">
    <source>
        <dbReference type="EMBL" id="QDE41506.1"/>
    </source>
</evidence>
<evidence type="ECO:0000313" key="3">
    <source>
        <dbReference type="Proteomes" id="UP000316093"/>
    </source>
</evidence>
<keyword evidence="1" id="KW-0472">Membrane</keyword>
<dbReference type="OrthoDB" id="6038141at2"/>
<proteinExistence type="predicted"/>
<protein>
    <submittedName>
        <fullName evidence="2">DUF1453 domain-containing protein</fullName>
    </submittedName>
</protein>
<gene>
    <name evidence="2" type="ORF">FIV34_01615</name>
</gene>
<organism evidence="2 3">
    <name type="scientific">Luteibacter pinisoli</name>
    <dbReference type="NCBI Taxonomy" id="2589080"/>
    <lineage>
        <taxon>Bacteria</taxon>
        <taxon>Pseudomonadati</taxon>
        <taxon>Pseudomonadota</taxon>
        <taxon>Gammaproteobacteria</taxon>
        <taxon>Lysobacterales</taxon>
        <taxon>Rhodanobacteraceae</taxon>
        <taxon>Luteibacter</taxon>
    </lineage>
</organism>
<dbReference type="InterPro" id="IPR058247">
    <property type="entry name" value="DUF1453"/>
</dbReference>
<reference evidence="2 3" key="1">
    <citation type="submission" date="2019-06" db="EMBL/GenBank/DDBJ databases">
        <title>A complete genome sequence for Luteibacter pinisoli MAH-14.</title>
        <authorList>
            <person name="Baltrus D.A."/>
        </authorList>
    </citation>
    <scope>NUCLEOTIDE SEQUENCE [LARGE SCALE GENOMIC DNA]</scope>
    <source>
        <strain evidence="2 3">MAH-14</strain>
    </source>
</reference>
<feature type="transmembrane region" description="Helical" evidence="1">
    <location>
        <begin position="131"/>
        <end position="152"/>
    </location>
</feature>
<keyword evidence="1" id="KW-1133">Transmembrane helix</keyword>
<accession>A0A4Y5Z960</accession>
<dbReference type="EMBL" id="CP041046">
    <property type="protein sequence ID" value="QDE41506.1"/>
    <property type="molecule type" value="Genomic_DNA"/>
</dbReference>
<name>A0A4Y5Z960_9GAMM</name>
<dbReference type="Pfam" id="PF07301">
    <property type="entry name" value="DUF1453"/>
    <property type="match status" value="1"/>
</dbReference>